<evidence type="ECO:0000313" key="1">
    <source>
        <dbReference type="EMBL" id="KAG2388189.1"/>
    </source>
</evidence>
<keyword evidence="2" id="KW-1185">Reference proteome</keyword>
<evidence type="ECO:0000313" key="2">
    <source>
        <dbReference type="Proteomes" id="UP000816034"/>
    </source>
</evidence>
<protein>
    <submittedName>
        <fullName evidence="1">Uncharacterized protein</fullName>
    </submittedName>
</protein>
<organism evidence="1 2">
    <name type="scientific">Naegleria lovaniensis</name>
    <name type="common">Amoeba</name>
    <dbReference type="NCBI Taxonomy" id="51637"/>
    <lineage>
        <taxon>Eukaryota</taxon>
        <taxon>Discoba</taxon>
        <taxon>Heterolobosea</taxon>
        <taxon>Tetramitia</taxon>
        <taxon>Eutetramitia</taxon>
        <taxon>Vahlkampfiidae</taxon>
        <taxon>Naegleria</taxon>
    </lineage>
</organism>
<dbReference type="InterPro" id="IPR052058">
    <property type="entry name" value="Alcohol_O-acetyltransferase"/>
</dbReference>
<proteinExistence type="predicted"/>
<reference evidence="1 2" key="1">
    <citation type="journal article" date="2018" name="BMC Genomics">
        <title>The genome of Naegleria lovaniensis, the basis for a comparative approach to unravel pathogenicity factors of the human pathogenic amoeba N. fowleri.</title>
        <authorList>
            <person name="Liechti N."/>
            <person name="Schurch N."/>
            <person name="Bruggmann R."/>
            <person name="Wittwer M."/>
        </authorList>
    </citation>
    <scope>NUCLEOTIDE SEQUENCE [LARGE SCALE GENOMIC DNA]</scope>
    <source>
        <strain evidence="1 2">ATCC 30569</strain>
    </source>
</reference>
<accession>A0AA88GYU4</accession>
<dbReference type="GeneID" id="68093495"/>
<name>A0AA88GYU4_NAELO</name>
<sequence length="593" mass="67333">MLAQRAAFLCKSHQFFATKLFLNFSCSILSNLNPSTRSFSQSLFFKSKHQLEHVQIPNNIILDERPISISERSFLTPSMKEYGNGLVLRIVRFSIVESLDEISQSSSSSWKKIFHQVLKEALTRIQKTQPLLQSRIIRDENTSTGFKFVMIDDEHVPEIPFYEIQFDHGKYSSLQDYLERSLLQRSYDLEKNFQLEVYYHVDSVKSELSLMFCYNHCIGDGLSLSNFIGSVLNECENIYIQNNSNQMNSRGEGVHSHPRKLLPSSDQVILQSPFNSFTSKMKALLYGIPWIFKTITTRINQTLVDESKRFEKRQMCTTVLELDGTRTKALKKFSKTHALSQNSLILSLLSHAYIRVACSHYIENHQRISQSHQSQFNSTLRIGYPVGLSLIPDLNSVLDGSKLTVHVGTMMRDVTISPLVSCMTIPNMNDDQRADTQRQEQTLQSSIIEIARDIKDNHTKHFTNQFTLVYVMTSAANREKAILKSIETNDIHFGGIPLNFILTNNGHLESVMKRCYQFSDSLSLMMESMYAVANTSALASALACGVLTLPADNAHNKEAQLIVSISSVQPVVTREKLLAIQDELENLIGMIAQ</sequence>
<dbReference type="EMBL" id="PYSW02000011">
    <property type="protein sequence ID" value="KAG2388189.1"/>
    <property type="molecule type" value="Genomic_DNA"/>
</dbReference>
<gene>
    <name evidence="1" type="ORF">C9374_001039</name>
</gene>
<dbReference type="PANTHER" id="PTHR28037:SF1">
    <property type="entry name" value="ALCOHOL O-ACETYLTRANSFERASE 1-RELATED"/>
    <property type="match status" value="1"/>
</dbReference>
<dbReference type="RefSeq" id="XP_044552181.1">
    <property type="nucleotide sequence ID" value="XM_044685928.1"/>
</dbReference>
<dbReference type="AlphaFoldDB" id="A0AA88GYU4"/>
<dbReference type="PANTHER" id="PTHR28037">
    <property type="entry name" value="ALCOHOL O-ACETYLTRANSFERASE 1-RELATED"/>
    <property type="match status" value="1"/>
</dbReference>
<comment type="caution">
    <text evidence="1">The sequence shown here is derived from an EMBL/GenBank/DDBJ whole genome shotgun (WGS) entry which is preliminary data.</text>
</comment>
<dbReference type="Proteomes" id="UP000816034">
    <property type="component" value="Unassembled WGS sequence"/>
</dbReference>